<dbReference type="EMBL" id="MHOT01000023">
    <property type="protein sequence ID" value="OGZ68372.1"/>
    <property type="molecule type" value="Genomic_DNA"/>
</dbReference>
<dbReference type="Proteomes" id="UP000178820">
    <property type="component" value="Unassembled WGS sequence"/>
</dbReference>
<keyword evidence="1 2" id="KW-0597">Phosphoprotein</keyword>
<dbReference type="PANTHER" id="PTHR44591:SF3">
    <property type="entry name" value="RESPONSE REGULATORY DOMAIN-CONTAINING PROTEIN"/>
    <property type="match status" value="1"/>
</dbReference>
<dbReference type="PROSITE" id="PS50110">
    <property type="entry name" value="RESPONSE_REGULATORY"/>
    <property type="match status" value="1"/>
</dbReference>
<dbReference type="InterPro" id="IPR050595">
    <property type="entry name" value="Bact_response_regulator"/>
</dbReference>
<dbReference type="STRING" id="1802207.A3D44_01745"/>
<comment type="caution">
    <text evidence="4">The sequence shown here is derived from an EMBL/GenBank/DDBJ whole genome shotgun (WGS) entry which is preliminary data.</text>
</comment>
<organism evidence="4 5">
    <name type="scientific">Candidatus Staskawiczbacteria bacterium RIFCSPHIGHO2_02_FULL_42_22</name>
    <dbReference type="NCBI Taxonomy" id="1802207"/>
    <lineage>
        <taxon>Bacteria</taxon>
        <taxon>Candidatus Staskawicziibacteriota</taxon>
    </lineage>
</organism>
<protein>
    <recommendedName>
        <fullName evidence="3">Response regulatory domain-containing protein</fullName>
    </recommendedName>
</protein>
<dbReference type="PANTHER" id="PTHR44591">
    <property type="entry name" value="STRESS RESPONSE REGULATOR PROTEIN 1"/>
    <property type="match status" value="1"/>
</dbReference>
<gene>
    <name evidence="4" type="ORF">A3D44_01745</name>
</gene>
<feature type="modified residue" description="4-aspartylphosphate" evidence="2">
    <location>
        <position position="52"/>
    </location>
</feature>
<evidence type="ECO:0000256" key="2">
    <source>
        <dbReference type="PROSITE-ProRule" id="PRU00169"/>
    </source>
</evidence>
<evidence type="ECO:0000256" key="1">
    <source>
        <dbReference type="ARBA" id="ARBA00022553"/>
    </source>
</evidence>
<proteinExistence type="predicted"/>
<dbReference type="InterPro" id="IPR011006">
    <property type="entry name" value="CheY-like_superfamily"/>
</dbReference>
<dbReference type="Gene3D" id="3.40.50.2300">
    <property type="match status" value="1"/>
</dbReference>
<sequence>MKTILLVEDDPFIVDIYATEFKREGFAVEVAMDGVAALEAIKNHHPDMVLLDIILPKMDGWEFLKVLRGDAAIRHIKVMVISNLNQQDYTREIEQFGVIKYFLKIQTTPEEIVKAVKETLT</sequence>
<accession>A0A1G2I0P0</accession>
<dbReference type="InterPro" id="IPR001789">
    <property type="entry name" value="Sig_transdc_resp-reg_receiver"/>
</dbReference>
<dbReference type="SMART" id="SM00448">
    <property type="entry name" value="REC"/>
    <property type="match status" value="1"/>
</dbReference>
<dbReference type="Pfam" id="PF00072">
    <property type="entry name" value="Response_reg"/>
    <property type="match status" value="1"/>
</dbReference>
<evidence type="ECO:0000313" key="5">
    <source>
        <dbReference type="Proteomes" id="UP000178820"/>
    </source>
</evidence>
<feature type="domain" description="Response regulatory" evidence="3">
    <location>
        <begin position="3"/>
        <end position="120"/>
    </location>
</feature>
<evidence type="ECO:0000313" key="4">
    <source>
        <dbReference type="EMBL" id="OGZ68372.1"/>
    </source>
</evidence>
<dbReference type="AlphaFoldDB" id="A0A1G2I0P0"/>
<name>A0A1G2I0P0_9BACT</name>
<evidence type="ECO:0000259" key="3">
    <source>
        <dbReference type="PROSITE" id="PS50110"/>
    </source>
</evidence>
<dbReference type="GO" id="GO:0000160">
    <property type="term" value="P:phosphorelay signal transduction system"/>
    <property type="evidence" value="ECO:0007669"/>
    <property type="project" value="InterPro"/>
</dbReference>
<reference evidence="4 5" key="1">
    <citation type="journal article" date="2016" name="Nat. Commun.">
        <title>Thousands of microbial genomes shed light on interconnected biogeochemical processes in an aquifer system.</title>
        <authorList>
            <person name="Anantharaman K."/>
            <person name="Brown C.T."/>
            <person name="Hug L.A."/>
            <person name="Sharon I."/>
            <person name="Castelle C.J."/>
            <person name="Probst A.J."/>
            <person name="Thomas B.C."/>
            <person name="Singh A."/>
            <person name="Wilkins M.J."/>
            <person name="Karaoz U."/>
            <person name="Brodie E.L."/>
            <person name="Williams K.H."/>
            <person name="Hubbard S.S."/>
            <person name="Banfield J.F."/>
        </authorList>
    </citation>
    <scope>NUCLEOTIDE SEQUENCE [LARGE SCALE GENOMIC DNA]</scope>
</reference>
<dbReference type="SUPFAM" id="SSF52172">
    <property type="entry name" value="CheY-like"/>
    <property type="match status" value="1"/>
</dbReference>